<feature type="domain" description="FAE" evidence="5">
    <location>
        <begin position="1"/>
        <end position="100"/>
    </location>
</feature>
<evidence type="ECO:0000313" key="8">
    <source>
        <dbReference type="Proteomes" id="UP000015105"/>
    </source>
</evidence>
<dbReference type="Pfam" id="PF08392">
    <property type="entry name" value="FAE1_CUT1_RppA"/>
    <property type="match status" value="1"/>
</dbReference>
<keyword evidence="4" id="KW-0012">Acyltransferase</keyword>
<dbReference type="EC" id="2.3.1.199" evidence="2"/>
<evidence type="ECO:0000256" key="4">
    <source>
        <dbReference type="ARBA" id="ARBA00023315"/>
    </source>
</evidence>
<dbReference type="InterPro" id="IPR016039">
    <property type="entry name" value="Thiolase-like"/>
</dbReference>
<reference evidence="8" key="1">
    <citation type="journal article" date="2014" name="Science">
        <title>Ancient hybridizations among the ancestral genomes of bread wheat.</title>
        <authorList>
            <consortium name="International Wheat Genome Sequencing Consortium,"/>
            <person name="Marcussen T."/>
            <person name="Sandve S.R."/>
            <person name="Heier L."/>
            <person name="Spannagl M."/>
            <person name="Pfeifer M."/>
            <person name="Jakobsen K.S."/>
            <person name="Wulff B.B."/>
            <person name="Steuernagel B."/>
            <person name="Mayer K.F."/>
            <person name="Olsen O.A."/>
        </authorList>
    </citation>
    <scope>NUCLEOTIDE SEQUENCE [LARGE SCALE GENOMIC DNA]</scope>
    <source>
        <strain evidence="8">cv. AL8/78</strain>
    </source>
</reference>
<dbReference type="GO" id="GO:0009922">
    <property type="term" value="F:fatty acid elongase activity"/>
    <property type="evidence" value="ECO:0007669"/>
    <property type="project" value="UniProtKB-EC"/>
</dbReference>
<dbReference type="InterPro" id="IPR013747">
    <property type="entry name" value="ACP_syn_III_C"/>
</dbReference>
<evidence type="ECO:0000256" key="3">
    <source>
        <dbReference type="ARBA" id="ARBA00022679"/>
    </source>
</evidence>
<dbReference type="AlphaFoldDB" id="A0A453PRX0"/>
<keyword evidence="8" id="KW-1185">Reference proteome</keyword>
<reference evidence="8" key="2">
    <citation type="journal article" date="2017" name="Nat. Plants">
        <title>The Aegilops tauschii genome reveals multiple impacts of transposons.</title>
        <authorList>
            <person name="Zhao G."/>
            <person name="Zou C."/>
            <person name="Li K."/>
            <person name="Wang K."/>
            <person name="Li T."/>
            <person name="Gao L."/>
            <person name="Zhang X."/>
            <person name="Wang H."/>
            <person name="Yang Z."/>
            <person name="Liu X."/>
            <person name="Jiang W."/>
            <person name="Mao L."/>
            <person name="Kong X."/>
            <person name="Jiao Y."/>
            <person name="Jia J."/>
        </authorList>
    </citation>
    <scope>NUCLEOTIDE SEQUENCE [LARGE SCALE GENOMIC DNA]</scope>
    <source>
        <strain evidence="8">cv. AL8/78</strain>
    </source>
</reference>
<sequence>MVTNALFRTSGAVVLLSTSRTKARFQLLHITRKSTGAKDNAYRCVFQQEDDEGYLGIHLSKALLDIAGKALKDNLTITGPLVLPNSELLSFLFSSITRKLFNARTELYIPDFSKAFKHFCIHAGGRVVIDGVQRSLSLSYKHVEPSRMTLYRYGNTSSSSLWYDLAYTEAKGQMRKGDRVLMIGFGSGYKCNSAIWKCIQSIQNVDRAWADCIHRYLVDVFK</sequence>
<evidence type="ECO:0000259" key="6">
    <source>
        <dbReference type="Pfam" id="PF08541"/>
    </source>
</evidence>
<feature type="domain" description="Beta-ketoacyl-[acyl-carrier-protein] synthase III C-terminal" evidence="6">
    <location>
        <begin position="116"/>
        <end position="197"/>
    </location>
</feature>
<comment type="similarity">
    <text evidence="1">Belongs to the thiolase-like superfamily. Chalcone/stilbene synthases family.</text>
</comment>
<dbReference type="PANTHER" id="PTHR31561">
    <property type="entry name" value="3-KETOACYL-COA SYNTHASE"/>
    <property type="match status" value="1"/>
</dbReference>
<dbReference type="Proteomes" id="UP000015105">
    <property type="component" value="Chromosome 6D"/>
</dbReference>
<proteinExistence type="inferred from homology"/>
<name>A0A453PRX0_AEGTS</name>
<keyword evidence="3" id="KW-0808">Transferase</keyword>
<dbReference type="Pfam" id="PF08541">
    <property type="entry name" value="ACP_syn_III_C"/>
    <property type="match status" value="1"/>
</dbReference>
<dbReference type="SUPFAM" id="SSF53901">
    <property type="entry name" value="Thiolase-like"/>
    <property type="match status" value="1"/>
</dbReference>
<reference evidence="7" key="5">
    <citation type="journal article" date="2021" name="G3 (Bethesda)">
        <title>Aegilops tauschii genome assembly Aet v5.0 features greater sequence contiguity and improved annotation.</title>
        <authorList>
            <person name="Wang L."/>
            <person name="Zhu T."/>
            <person name="Rodriguez J.C."/>
            <person name="Deal K.R."/>
            <person name="Dubcovsky J."/>
            <person name="McGuire P.E."/>
            <person name="Lux T."/>
            <person name="Spannagl M."/>
            <person name="Mayer K.F.X."/>
            <person name="Baldrich P."/>
            <person name="Meyers B.C."/>
            <person name="Huo N."/>
            <person name="Gu Y.Q."/>
            <person name="Zhou H."/>
            <person name="Devos K.M."/>
            <person name="Bennetzen J.L."/>
            <person name="Unver T."/>
            <person name="Budak H."/>
            <person name="Gulick P.J."/>
            <person name="Galiba G."/>
            <person name="Kalapos B."/>
            <person name="Nelson D.R."/>
            <person name="Li P."/>
            <person name="You F.M."/>
            <person name="Luo M.C."/>
            <person name="Dvorak J."/>
        </authorList>
    </citation>
    <scope>NUCLEOTIDE SEQUENCE [LARGE SCALE GENOMIC DNA]</scope>
    <source>
        <strain evidence="7">cv. AL8/78</strain>
    </source>
</reference>
<dbReference type="Gene3D" id="3.40.47.10">
    <property type="match status" value="1"/>
</dbReference>
<dbReference type="EnsemblPlants" id="AET6Gv20842100.1">
    <property type="protein sequence ID" value="AET6Gv20842100.1"/>
    <property type="gene ID" value="AET6Gv20842100"/>
</dbReference>
<dbReference type="GO" id="GO:0006633">
    <property type="term" value="P:fatty acid biosynthetic process"/>
    <property type="evidence" value="ECO:0007669"/>
    <property type="project" value="InterPro"/>
</dbReference>
<reference evidence="7" key="3">
    <citation type="journal article" date="2017" name="Nature">
        <title>Genome sequence of the progenitor of the wheat D genome Aegilops tauschii.</title>
        <authorList>
            <person name="Luo M.C."/>
            <person name="Gu Y.Q."/>
            <person name="Puiu D."/>
            <person name="Wang H."/>
            <person name="Twardziok S.O."/>
            <person name="Deal K.R."/>
            <person name="Huo N."/>
            <person name="Zhu T."/>
            <person name="Wang L."/>
            <person name="Wang Y."/>
            <person name="McGuire P.E."/>
            <person name="Liu S."/>
            <person name="Long H."/>
            <person name="Ramasamy R.K."/>
            <person name="Rodriguez J.C."/>
            <person name="Van S.L."/>
            <person name="Yuan L."/>
            <person name="Wang Z."/>
            <person name="Xia Z."/>
            <person name="Xiao L."/>
            <person name="Anderson O.D."/>
            <person name="Ouyang S."/>
            <person name="Liang Y."/>
            <person name="Zimin A.V."/>
            <person name="Pertea G."/>
            <person name="Qi P."/>
            <person name="Bennetzen J.L."/>
            <person name="Dai X."/>
            <person name="Dawson M.W."/>
            <person name="Muller H.G."/>
            <person name="Kugler K."/>
            <person name="Rivarola-Duarte L."/>
            <person name="Spannagl M."/>
            <person name="Mayer K.F.X."/>
            <person name="Lu F.H."/>
            <person name="Bevan M.W."/>
            <person name="Leroy P."/>
            <person name="Li P."/>
            <person name="You F.M."/>
            <person name="Sun Q."/>
            <person name="Liu Z."/>
            <person name="Lyons E."/>
            <person name="Wicker T."/>
            <person name="Salzberg S.L."/>
            <person name="Devos K.M."/>
            <person name="Dvorak J."/>
        </authorList>
    </citation>
    <scope>NUCLEOTIDE SEQUENCE [LARGE SCALE GENOMIC DNA]</scope>
    <source>
        <strain evidence="7">cv. AL8/78</strain>
    </source>
</reference>
<dbReference type="STRING" id="200361.A0A453PRX0"/>
<evidence type="ECO:0000259" key="5">
    <source>
        <dbReference type="Pfam" id="PF08392"/>
    </source>
</evidence>
<protein>
    <recommendedName>
        <fullName evidence="2">very-long-chain 3-oxoacyl-CoA synthase</fullName>
        <ecNumber evidence="2">2.3.1.199</ecNumber>
    </recommendedName>
</protein>
<dbReference type="InterPro" id="IPR012392">
    <property type="entry name" value="3-ktacl-CoA_syn"/>
</dbReference>
<dbReference type="GO" id="GO:0016020">
    <property type="term" value="C:membrane"/>
    <property type="evidence" value="ECO:0007669"/>
    <property type="project" value="InterPro"/>
</dbReference>
<accession>A0A453PRX0</accession>
<evidence type="ECO:0000256" key="1">
    <source>
        <dbReference type="ARBA" id="ARBA00005531"/>
    </source>
</evidence>
<reference evidence="7" key="4">
    <citation type="submission" date="2019-03" db="UniProtKB">
        <authorList>
            <consortium name="EnsemblPlants"/>
        </authorList>
    </citation>
    <scope>IDENTIFICATION</scope>
</reference>
<dbReference type="InterPro" id="IPR013601">
    <property type="entry name" value="FAE1_typ3_polyketide_synth"/>
</dbReference>
<dbReference type="Gramene" id="AET6Gv20842100.1">
    <property type="protein sequence ID" value="AET6Gv20842100.1"/>
    <property type="gene ID" value="AET6Gv20842100"/>
</dbReference>
<organism evidence="7 8">
    <name type="scientific">Aegilops tauschii subsp. strangulata</name>
    <name type="common">Goatgrass</name>
    <dbReference type="NCBI Taxonomy" id="200361"/>
    <lineage>
        <taxon>Eukaryota</taxon>
        <taxon>Viridiplantae</taxon>
        <taxon>Streptophyta</taxon>
        <taxon>Embryophyta</taxon>
        <taxon>Tracheophyta</taxon>
        <taxon>Spermatophyta</taxon>
        <taxon>Magnoliopsida</taxon>
        <taxon>Liliopsida</taxon>
        <taxon>Poales</taxon>
        <taxon>Poaceae</taxon>
        <taxon>BOP clade</taxon>
        <taxon>Pooideae</taxon>
        <taxon>Triticodae</taxon>
        <taxon>Triticeae</taxon>
        <taxon>Triticinae</taxon>
        <taxon>Aegilops</taxon>
    </lineage>
</organism>
<evidence type="ECO:0000313" key="7">
    <source>
        <dbReference type="EnsemblPlants" id="AET6Gv20842100.1"/>
    </source>
</evidence>
<evidence type="ECO:0000256" key="2">
    <source>
        <dbReference type="ARBA" id="ARBA00012307"/>
    </source>
</evidence>